<organism evidence="2 3">
    <name type="scientific">Hibiscus sabdariffa</name>
    <name type="common">roselle</name>
    <dbReference type="NCBI Taxonomy" id="183260"/>
    <lineage>
        <taxon>Eukaryota</taxon>
        <taxon>Viridiplantae</taxon>
        <taxon>Streptophyta</taxon>
        <taxon>Embryophyta</taxon>
        <taxon>Tracheophyta</taxon>
        <taxon>Spermatophyta</taxon>
        <taxon>Magnoliopsida</taxon>
        <taxon>eudicotyledons</taxon>
        <taxon>Gunneridae</taxon>
        <taxon>Pentapetalae</taxon>
        <taxon>rosids</taxon>
        <taxon>malvids</taxon>
        <taxon>Malvales</taxon>
        <taxon>Malvaceae</taxon>
        <taxon>Malvoideae</taxon>
        <taxon>Hibiscus</taxon>
    </lineage>
</organism>
<proteinExistence type="predicted"/>
<keyword evidence="3" id="KW-1185">Reference proteome</keyword>
<evidence type="ECO:0000313" key="3">
    <source>
        <dbReference type="Proteomes" id="UP001396334"/>
    </source>
</evidence>
<gene>
    <name evidence="2" type="ORF">V6N11_004995</name>
</gene>
<dbReference type="Proteomes" id="UP001396334">
    <property type="component" value="Unassembled WGS sequence"/>
</dbReference>
<evidence type="ECO:0000256" key="1">
    <source>
        <dbReference type="SAM" id="MobiDB-lite"/>
    </source>
</evidence>
<reference evidence="2 3" key="1">
    <citation type="journal article" date="2024" name="G3 (Bethesda)">
        <title>Genome assembly of Hibiscus sabdariffa L. provides insights into metabolisms of medicinal natural products.</title>
        <authorList>
            <person name="Kim T."/>
        </authorList>
    </citation>
    <scope>NUCLEOTIDE SEQUENCE [LARGE SCALE GENOMIC DNA]</scope>
    <source>
        <strain evidence="2">TK-2024</strain>
        <tissue evidence="2">Old leaves</tissue>
    </source>
</reference>
<sequence>MENHKENPTEDNIEPQDGTCGRPPDTMVQVGLPIALEQLDLHEGFSDMEPDSNGQVADVGAQVPKVSATGLDHGCTSDGKVTYAKMSGFPTIKFSDRVHDQIDQNMKNVIIVANEDKVAEFVEITKVPNDSVKGVKNVAYRESNPDRCSKHNVNKVLMAPNVDVISLVTWSEIAVDTHTIASTSGHHRAFSIQEKVGEGKSGSRPKISNVSSNRGKGLKENNSKGLRIQKGAEFHPPSRVMLADWVQSATNRIQSDTNTIPGRTCQGSAMEDDGK</sequence>
<feature type="compositionally biased region" description="Polar residues" evidence="1">
    <location>
        <begin position="253"/>
        <end position="267"/>
    </location>
</feature>
<comment type="caution">
    <text evidence="2">The sequence shown here is derived from an EMBL/GenBank/DDBJ whole genome shotgun (WGS) entry which is preliminary data.</text>
</comment>
<name>A0ABR2NHT5_9ROSI</name>
<evidence type="ECO:0000313" key="2">
    <source>
        <dbReference type="EMBL" id="KAK8975616.1"/>
    </source>
</evidence>
<feature type="region of interest" description="Disordered" evidence="1">
    <location>
        <begin position="194"/>
        <end position="233"/>
    </location>
</feature>
<accession>A0ABR2NHT5</accession>
<feature type="region of interest" description="Disordered" evidence="1">
    <location>
        <begin position="1"/>
        <end position="26"/>
    </location>
</feature>
<dbReference type="EMBL" id="JBBPBN010000141">
    <property type="protein sequence ID" value="KAK8975616.1"/>
    <property type="molecule type" value="Genomic_DNA"/>
</dbReference>
<feature type="region of interest" description="Disordered" evidence="1">
    <location>
        <begin position="253"/>
        <end position="275"/>
    </location>
</feature>
<protein>
    <submittedName>
        <fullName evidence="2">Uncharacterized protein</fullName>
    </submittedName>
</protein>